<dbReference type="PANTHER" id="PTHR45661">
    <property type="entry name" value="SURFACE ANTIGEN"/>
    <property type="match status" value="1"/>
</dbReference>
<keyword evidence="3" id="KW-1185">Reference proteome</keyword>
<dbReference type="SUPFAM" id="SSF52058">
    <property type="entry name" value="L domain-like"/>
    <property type="match status" value="1"/>
</dbReference>
<evidence type="ECO:0000259" key="1">
    <source>
        <dbReference type="Pfam" id="PF07523"/>
    </source>
</evidence>
<dbReference type="Gene3D" id="2.60.40.10">
    <property type="entry name" value="Immunoglobulins"/>
    <property type="match status" value="1"/>
</dbReference>
<name>A0AAU9DTS5_9LACO</name>
<dbReference type="Gene3D" id="3.80.10.10">
    <property type="entry name" value="Ribonuclease Inhibitor"/>
    <property type="match status" value="3"/>
</dbReference>
<dbReference type="AlphaFoldDB" id="A0AAU9DTS5"/>
<evidence type="ECO:0000313" key="2">
    <source>
        <dbReference type="EMBL" id="BDR59569.1"/>
    </source>
</evidence>
<accession>A0AAU9DTS5</accession>
<sequence length="1002" mass="107529">MKNRKILVVSSTIIFSILLVFALLHGFTSYAGNQPESSHGEQISPSGLLKTGQEQFTFDNFDNINFTCRVVKYNGTDPEVTIPDTVTQGGNTYKVTTTGDVFSANPTIQTITTGQYMISVGVGTDGYFAANCPNLKTVNLNEGLTTIRDYSLQNNPKLENINFPSTLTYIGTYAFSNDPALTTLNFPANLQGIGKGAFQSCTGLTTINFPSNSKLNMIEYATFAYCYQLQGTLEIPASVTQIGREAFYSAFQRANSQLVFAPGSALTYIGESAFAYASYLGGNLLIPKNVTEISTSAFGGAFQNGGPTTLTFEANSTLQTIGDQAFWSANRLAGIVNIPPSVTSIGTSAFSSCFQDSPSQIIFAPGSALTTIGSSAFAYCNRLEGDLLIPKNVTSIGDNAFSLAFQSAGDATLTFEAPSQIKTIGMSAFSEAKKLKGDLILPEGLLTIGQQAFMSTSFTSVKFPTTLAEIPVNGFSYTYKMQTVEIPGSVKKIGANAFYSSTLKNLTLNPGLEVIGPLAFAFTRFPEVIIPSTVTEIGHQAFWAGKLEKVVIPSAAKLGDLNYLYDAFSWNSIWSIEMDPVNAPIGIGNQTFNGQSIYKHFVYQSDIPVDDLFNVHVDGTDQAKRLRFSNLTNGVTYSNGSFHIPASVSRFTFNFDGYITSAGQEDKPYNGIYTVDFGNSRIRVRDLIVIQGSTWQPIDNFISAVDAAGNDLPFSALTVNPTSVNTNVIGTYPVTYSHLNDSAVANVIVTKSTTPTSTVKVNYYLLDQNGNRTTTPVPGAPNTSNINGFVGLNWNFVADHQIHDVSGDYELVGSSDPAGNYTVGLDAQNGTFEEDTGVNPQINFYYALKTALFFNGMPDLDFGKMHNNGSTNALANGPKSLKFHVGSAAAHSQISAQMSKFKPVGHGGPDVVGTMTINASGNMVVPDGYIETPVKPLFSSTQLQFSSTDGAATVLFDNLTSANQGNWAVNLASSNTKLTIPRLGSAGKYQAKMTWTIVNDQP</sequence>
<dbReference type="KEGG" id="xap:XA3_20100"/>
<feature type="domain" description="Ig-like" evidence="1">
    <location>
        <begin position="691"/>
        <end position="749"/>
    </location>
</feature>
<reference evidence="2 3" key="1">
    <citation type="journal article" date="2023" name="Microbiol. Spectr.">
        <title>Symbiosis of Carpenter Bees with Uncharacterized Lactic Acid Bacteria Showing NAD Auxotrophy.</title>
        <authorList>
            <person name="Kawasaki S."/>
            <person name="Ozawa K."/>
            <person name="Mori T."/>
            <person name="Yamamoto A."/>
            <person name="Ito M."/>
            <person name="Ohkuma M."/>
            <person name="Sakamoto M."/>
            <person name="Matsutani M."/>
        </authorList>
    </citation>
    <scope>NUCLEOTIDE SEQUENCE [LARGE SCALE GENOMIC DNA]</scope>
    <source>
        <strain evidence="2 3">XA3</strain>
    </source>
</reference>
<dbReference type="InterPro" id="IPR022038">
    <property type="entry name" value="Ig-like_bact"/>
</dbReference>
<dbReference type="Proteomes" id="UP001321861">
    <property type="component" value="Chromosome"/>
</dbReference>
<gene>
    <name evidence="2" type="ORF">XA3_20100</name>
</gene>
<dbReference type="InterPro" id="IPR053139">
    <property type="entry name" value="Surface_bspA-like"/>
</dbReference>
<dbReference type="Pfam" id="PF07523">
    <property type="entry name" value="Big_3"/>
    <property type="match status" value="1"/>
</dbReference>
<dbReference type="InterPro" id="IPR013783">
    <property type="entry name" value="Ig-like_fold"/>
</dbReference>
<dbReference type="InterPro" id="IPR026906">
    <property type="entry name" value="LRR_5"/>
</dbReference>
<dbReference type="Pfam" id="PF13306">
    <property type="entry name" value="LRR_5"/>
    <property type="match status" value="3"/>
</dbReference>
<proteinExistence type="predicted"/>
<dbReference type="RefSeq" id="WP_317635358.1">
    <property type="nucleotide sequence ID" value="NZ_AP026802.1"/>
</dbReference>
<organism evidence="2 3">
    <name type="scientific">Xylocopilactobacillus apicola</name>
    <dbReference type="NCBI Taxonomy" id="2932184"/>
    <lineage>
        <taxon>Bacteria</taxon>
        <taxon>Bacillati</taxon>
        <taxon>Bacillota</taxon>
        <taxon>Bacilli</taxon>
        <taxon>Lactobacillales</taxon>
        <taxon>Lactobacillaceae</taxon>
        <taxon>Xylocopilactobacillus</taxon>
    </lineage>
</organism>
<dbReference type="PANTHER" id="PTHR45661:SF3">
    <property type="entry name" value="IG-LIKE DOMAIN-CONTAINING PROTEIN"/>
    <property type="match status" value="1"/>
</dbReference>
<dbReference type="EMBL" id="AP026802">
    <property type="protein sequence ID" value="BDR59569.1"/>
    <property type="molecule type" value="Genomic_DNA"/>
</dbReference>
<evidence type="ECO:0000313" key="3">
    <source>
        <dbReference type="Proteomes" id="UP001321861"/>
    </source>
</evidence>
<protein>
    <recommendedName>
        <fullName evidence="1">Ig-like domain-containing protein</fullName>
    </recommendedName>
</protein>
<dbReference type="InterPro" id="IPR032675">
    <property type="entry name" value="LRR_dom_sf"/>
</dbReference>